<sequence>MARVLTQVSSRRGGPSGQTPTYTTTLPLGPLFSDADLFFRARNSTVVSSSNINTVRSANVSALKQLPKNRKFSACPDLLIHQHTGSASELEEVVVALKGIQVKHQ</sequence>
<name>A0A2H3D6E2_ARMGA</name>
<evidence type="ECO:0000256" key="1">
    <source>
        <dbReference type="SAM" id="MobiDB-lite"/>
    </source>
</evidence>
<reference evidence="3" key="1">
    <citation type="journal article" date="2017" name="Nat. Ecol. Evol.">
        <title>Genome expansion and lineage-specific genetic innovations in the forest pathogenic fungi Armillaria.</title>
        <authorList>
            <person name="Sipos G."/>
            <person name="Prasanna A.N."/>
            <person name="Walter M.C."/>
            <person name="O'Connor E."/>
            <person name="Balint B."/>
            <person name="Krizsan K."/>
            <person name="Kiss B."/>
            <person name="Hess J."/>
            <person name="Varga T."/>
            <person name="Slot J."/>
            <person name="Riley R."/>
            <person name="Boka B."/>
            <person name="Rigling D."/>
            <person name="Barry K."/>
            <person name="Lee J."/>
            <person name="Mihaltcheva S."/>
            <person name="LaButti K."/>
            <person name="Lipzen A."/>
            <person name="Waldron R."/>
            <person name="Moloney N.M."/>
            <person name="Sperisen C."/>
            <person name="Kredics L."/>
            <person name="Vagvoelgyi C."/>
            <person name="Patrignani A."/>
            <person name="Fitzpatrick D."/>
            <person name="Nagy I."/>
            <person name="Doyle S."/>
            <person name="Anderson J.B."/>
            <person name="Grigoriev I.V."/>
            <person name="Gueldener U."/>
            <person name="Muensterkoetter M."/>
            <person name="Nagy L.G."/>
        </authorList>
    </citation>
    <scope>NUCLEOTIDE SEQUENCE [LARGE SCALE GENOMIC DNA]</scope>
    <source>
        <strain evidence="3">Ar21-2</strain>
    </source>
</reference>
<evidence type="ECO:0000313" key="3">
    <source>
        <dbReference type="Proteomes" id="UP000217790"/>
    </source>
</evidence>
<gene>
    <name evidence="2" type="ORF">ARMGADRAFT_1015500</name>
</gene>
<protein>
    <submittedName>
        <fullName evidence="2">Uncharacterized protein</fullName>
    </submittedName>
</protein>
<dbReference type="AlphaFoldDB" id="A0A2H3D6E2"/>
<evidence type="ECO:0000313" key="2">
    <source>
        <dbReference type="EMBL" id="PBK89324.1"/>
    </source>
</evidence>
<organism evidence="2 3">
    <name type="scientific">Armillaria gallica</name>
    <name type="common">Bulbous honey fungus</name>
    <name type="synonym">Armillaria bulbosa</name>
    <dbReference type="NCBI Taxonomy" id="47427"/>
    <lineage>
        <taxon>Eukaryota</taxon>
        <taxon>Fungi</taxon>
        <taxon>Dikarya</taxon>
        <taxon>Basidiomycota</taxon>
        <taxon>Agaricomycotina</taxon>
        <taxon>Agaricomycetes</taxon>
        <taxon>Agaricomycetidae</taxon>
        <taxon>Agaricales</taxon>
        <taxon>Marasmiineae</taxon>
        <taxon>Physalacriaceae</taxon>
        <taxon>Armillaria</taxon>
    </lineage>
</organism>
<accession>A0A2H3D6E2</accession>
<keyword evidence="3" id="KW-1185">Reference proteome</keyword>
<feature type="region of interest" description="Disordered" evidence="1">
    <location>
        <begin position="1"/>
        <end position="25"/>
    </location>
</feature>
<feature type="compositionally biased region" description="Polar residues" evidence="1">
    <location>
        <begin position="1"/>
        <end position="10"/>
    </location>
</feature>
<dbReference type="EMBL" id="KZ293669">
    <property type="protein sequence ID" value="PBK89324.1"/>
    <property type="molecule type" value="Genomic_DNA"/>
</dbReference>
<dbReference type="Proteomes" id="UP000217790">
    <property type="component" value="Unassembled WGS sequence"/>
</dbReference>
<dbReference type="InParanoid" id="A0A2H3D6E2"/>
<proteinExistence type="predicted"/>